<dbReference type="Gene3D" id="1.10.287.70">
    <property type="match status" value="2"/>
</dbReference>
<evidence type="ECO:0000256" key="8">
    <source>
        <dbReference type="ARBA" id="ARBA00023170"/>
    </source>
</evidence>
<evidence type="ECO:0000256" key="6">
    <source>
        <dbReference type="ARBA" id="ARBA00023065"/>
    </source>
</evidence>
<dbReference type="STRING" id="62324.A0A182RZ70"/>
<reference evidence="15" key="1">
    <citation type="submission" date="2020-05" db="UniProtKB">
        <authorList>
            <consortium name="EnsemblMetazoa"/>
        </authorList>
    </citation>
    <scope>IDENTIFICATION</scope>
    <source>
        <strain evidence="15">FUMOZ</strain>
    </source>
</reference>
<feature type="transmembrane region" description="Helical" evidence="12">
    <location>
        <begin position="393"/>
        <end position="410"/>
    </location>
</feature>
<dbReference type="PANTHER" id="PTHR42643">
    <property type="entry name" value="IONOTROPIC RECEPTOR 20A-RELATED"/>
    <property type="match status" value="1"/>
</dbReference>
<keyword evidence="9" id="KW-0325">Glycoprotein</keyword>
<keyword evidence="3" id="KW-1003">Cell membrane</keyword>
<feature type="domain" description="Ionotropic glutamate receptor L-glutamate and glycine-binding" evidence="14">
    <location>
        <begin position="238"/>
        <end position="300"/>
    </location>
</feature>
<evidence type="ECO:0000256" key="12">
    <source>
        <dbReference type="SAM" id="Phobius"/>
    </source>
</evidence>
<evidence type="ECO:0000256" key="2">
    <source>
        <dbReference type="ARBA" id="ARBA00022448"/>
    </source>
</evidence>
<evidence type="ECO:0000256" key="5">
    <source>
        <dbReference type="ARBA" id="ARBA00022989"/>
    </source>
</evidence>
<evidence type="ECO:0000256" key="9">
    <source>
        <dbReference type="ARBA" id="ARBA00023180"/>
    </source>
</evidence>
<dbReference type="Pfam" id="PF24061">
    <property type="entry name" value="LBD_receptor"/>
    <property type="match status" value="2"/>
</dbReference>
<keyword evidence="6" id="KW-0406">Ion transport</keyword>
<evidence type="ECO:0000256" key="3">
    <source>
        <dbReference type="ARBA" id="ARBA00022475"/>
    </source>
</evidence>
<evidence type="ECO:0000256" key="13">
    <source>
        <dbReference type="SAM" id="SignalP"/>
    </source>
</evidence>
<evidence type="ECO:0000259" key="14">
    <source>
        <dbReference type="SMART" id="SM00918"/>
    </source>
</evidence>
<dbReference type="GO" id="GO:0015276">
    <property type="term" value="F:ligand-gated monoatomic ion channel activity"/>
    <property type="evidence" value="ECO:0007669"/>
    <property type="project" value="InterPro"/>
</dbReference>
<feature type="domain" description="Ionotropic glutamate receptor L-glutamate and glycine-binding" evidence="14">
    <location>
        <begin position="870"/>
        <end position="925"/>
    </location>
</feature>
<feature type="chain" id="PRO_5008135208" description="Ionotropic glutamate receptor L-glutamate and glycine-binding domain-containing protein" evidence="13">
    <location>
        <begin position="18"/>
        <end position="1275"/>
    </location>
</feature>
<evidence type="ECO:0000256" key="11">
    <source>
        <dbReference type="ARBA" id="ARBA00023303"/>
    </source>
</evidence>
<feature type="signal peptide" evidence="13">
    <location>
        <begin position="1"/>
        <end position="17"/>
    </location>
</feature>
<dbReference type="PANTHER" id="PTHR42643:SF30">
    <property type="entry name" value="IONOTROPIC RECEPTOR 40A-RELATED"/>
    <property type="match status" value="1"/>
</dbReference>
<dbReference type="InterPro" id="IPR052192">
    <property type="entry name" value="Insect_Ionotropic_Sensory_Rcpt"/>
</dbReference>
<dbReference type="VEuPathDB" id="VectorBase:AFUN011601"/>
<dbReference type="EnsemblMetazoa" id="AFUN011601-RA">
    <property type="protein sequence ID" value="AFUN011601-PA"/>
    <property type="gene ID" value="AFUN011601"/>
</dbReference>
<dbReference type="Gene3D" id="3.40.190.10">
    <property type="entry name" value="Periplasmic binding protein-like II"/>
    <property type="match status" value="2"/>
</dbReference>
<name>A0A182RZ70_ANOFN</name>
<keyword evidence="11" id="KW-0407">Ion channel</keyword>
<keyword evidence="4 12" id="KW-0812">Transmembrane</keyword>
<keyword evidence="10" id="KW-1071">Ligand-gated ion channel</keyword>
<keyword evidence="5 12" id="KW-1133">Transmembrane helix</keyword>
<organism evidence="15">
    <name type="scientific">Anopheles funestus</name>
    <name type="common">African malaria mosquito</name>
    <dbReference type="NCBI Taxonomy" id="62324"/>
    <lineage>
        <taxon>Eukaryota</taxon>
        <taxon>Metazoa</taxon>
        <taxon>Ecdysozoa</taxon>
        <taxon>Arthropoda</taxon>
        <taxon>Hexapoda</taxon>
        <taxon>Insecta</taxon>
        <taxon>Pterygota</taxon>
        <taxon>Neoptera</taxon>
        <taxon>Endopterygota</taxon>
        <taxon>Diptera</taxon>
        <taxon>Nematocera</taxon>
        <taxon>Culicoidea</taxon>
        <taxon>Culicidae</taxon>
        <taxon>Anophelinae</taxon>
        <taxon>Anopheles</taxon>
    </lineage>
</organism>
<accession>A0A182RZ70</accession>
<dbReference type="AlphaFoldDB" id="A0A182RZ70"/>
<dbReference type="InterPro" id="IPR019594">
    <property type="entry name" value="Glu/Gly-bd"/>
</dbReference>
<evidence type="ECO:0000313" key="15">
    <source>
        <dbReference type="EnsemblMetazoa" id="AFUN011601-PA"/>
    </source>
</evidence>
<dbReference type="SUPFAM" id="SSF53850">
    <property type="entry name" value="Periplasmic binding protein-like II"/>
    <property type="match status" value="2"/>
</dbReference>
<evidence type="ECO:0000256" key="10">
    <source>
        <dbReference type="ARBA" id="ARBA00023286"/>
    </source>
</evidence>
<comment type="subcellular location">
    <subcellularLocation>
        <location evidence="1">Cell membrane</location>
        <topology evidence="1">Multi-pass membrane protein</topology>
    </subcellularLocation>
</comment>
<protein>
    <recommendedName>
        <fullName evidence="14">Ionotropic glutamate receptor L-glutamate and glycine-binding domain-containing protein</fullName>
    </recommendedName>
</protein>
<feature type="transmembrane region" description="Helical" evidence="12">
    <location>
        <begin position="355"/>
        <end position="373"/>
    </location>
</feature>
<evidence type="ECO:0000256" key="4">
    <source>
        <dbReference type="ARBA" id="ARBA00022692"/>
    </source>
</evidence>
<feature type="transmembrane region" description="Helical" evidence="12">
    <location>
        <begin position="1020"/>
        <end position="1041"/>
    </location>
</feature>
<keyword evidence="13" id="KW-0732">Signal</keyword>
<feature type="transmembrane region" description="Helical" evidence="12">
    <location>
        <begin position="990"/>
        <end position="1008"/>
    </location>
</feature>
<evidence type="ECO:0000256" key="1">
    <source>
        <dbReference type="ARBA" id="ARBA00004651"/>
    </source>
</evidence>
<keyword evidence="2" id="KW-0813">Transport</keyword>
<keyword evidence="7 12" id="KW-0472">Membrane</keyword>
<dbReference type="VEuPathDB" id="VectorBase:AFUN2_001361"/>
<dbReference type="SMART" id="SM00918">
    <property type="entry name" value="Lig_chan-Glu_bd"/>
    <property type="match status" value="2"/>
</dbReference>
<dbReference type="InterPro" id="IPR056198">
    <property type="entry name" value="LBD_receptor"/>
</dbReference>
<sequence>MALLLVTTLLTTMLVLCATEVPLEGNCSNKNQLMMLLPEVISSILMRYFRHPYQPVQYYLAANNAVHQREQWDVVGLVLQLTSGHCTAMFGNLGDHLDGSGPIVQRSHAILFGEDVDAFERLLGNFSTTVNDYSGRYLLVLTSPTAQQNIEWSRLFKLLWLRHIVHVNVLLPTADGTVRVYTYEPYSPNRCADPVVKLVMVIFADGIVRKQHHNLYPRRRLTSLHNCTLQVGSFEAKPYTFLERKVDGYMELGGFEGDLLRLLAHRLQFRVNVTESPHQVQWGLMGSPGNSTGTMQLVQDELVDLVIACMALDVTRSYYLKPGFAHYTSRILFAVPQGRSYSAFEKLFRPFRIDIWAALGGMLGAVATVVGVLSCGRRVRTWRRFVYGPSVRMPLLGALYLLCGGAVVVVPRRNFARSLLALWLWFTFVLRTVYQGSLYLYLQRSATYPPLATLDEIHRSTLHYHMVNIAMRFFVDRPDIKPRTRFIPAGLDTLGAQVAGMASRYHDRVVVCPQDMVAYNNKLNRLHGNAELIQVTRESITLFPVTIYYPKKSFLTQLFDREVMHIIESGLMEYWVRNYGDYDFEANRRAPQNTGEPHKLTLQHLEGAYQLWLASHLLAMMVFLLERASLHSPMLRRILTSLSLMSGCIADGGIKHLLVRETVGNHFSEVIVDALHRYYVQNHSSTLLMRLSTVSRQTYELQSDIMDEVMQRTSHSIAYEYRSVTYHRPSRRPRIFNLAFIDGYDAFEQLFSSLDPAQNDFSGYYLIVLTTLDTARPEMLAHMFTLLWTLNVINVNIVTADLQDYSHWQSVLMYTYYPYTPAGCERNVPQLVHRFRKGARRYDQRIELFPNKLSNFHQCIITVGTFHLPPYMLLSRRYGQLRYGGFEGDLLRALSVKLNFTVRLIEPEAGELWGRLPPINGTEADASGCVRLVLTERVNLTLGRFAIRGDRNLVMKCSRSYYTVRMVFAVPAGREYTPFEKLFRPFARSTWSLVTLYLLVALCVIYMIRYTQLPHLRDFVYGRGVSTPILNLLSILFGGALQQLPVRNFARTLLFLWMYYCLVVRTCYQGSLFEYLQEHKNFSPVQTVDALVGQNYHFYSLYGSSLYLQQMPRILSRITWLEDEDASIERHLSRLMTQQAPATALFTDIERIAYHNRFHARDGFVHVANVVLVRLPIGMYYPKKSCLANQFDREIDSLLTSGYVSYQLARYVNYDAFQEPSAYHHVPRPLTIDHLVGCFETLGGLLLVATGLHLLELISRRFATVRTLLTFLQTV</sequence>
<keyword evidence="8" id="KW-0675">Receptor</keyword>
<dbReference type="GO" id="GO:0005886">
    <property type="term" value="C:plasma membrane"/>
    <property type="evidence" value="ECO:0007669"/>
    <property type="project" value="UniProtKB-SubCell"/>
</dbReference>
<proteinExistence type="predicted"/>
<evidence type="ECO:0000256" key="7">
    <source>
        <dbReference type="ARBA" id="ARBA00023136"/>
    </source>
</evidence>